<dbReference type="OrthoDB" id="2162994at2759"/>
<feature type="region of interest" description="Disordered" evidence="1">
    <location>
        <begin position="18"/>
        <end position="285"/>
    </location>
</feature>
<organism evidence="2 3">
    <name type="scientific">Galerina marginata (strain CBS 339.88)</name>
    <dbReference type="NCBI Taxonomy" id="685588"/>
    <lineage>
        <taxon>Eukaryota</taxon>
        <taxon>Fungi</taxon>
        <taxon>Dikarya</taxon>
        <taxon>Basidiomycota</taxon>
        <taxon>Agaricomycotina</taxon>
        <taxon>Agaricomycetes</taxon>
        <taxon>Agaricomycetidae</taxon>
        <taxon>Agaricales</taxon>
        <taxon>Agaricineae</taxon>
        <taxon>Strophariaceae</taxon>
        <taxon>Galerina</taxon>
    </lineage>
</organism>
<evidence type="ECO:0000256" key="1">
    <source>
        <dbReference type="SAM" id="MobiDB-lite"/>
    </source>
</evidence>
<name>A0A067SKC0_GALM3</name>
<feature type="compositionally biased region" description="Polar residues" evidence="1">
    <location>
        <begin position="41"/>
        <end position="56"/>
    </location>
</feature>
<reference evidence="3" key="1">
    <citation type="journal article" date="2014" name="Proc. Natl. Acad. Sci. U.S.A.">
        <title>Extensive sampling of basidiomycete genomes demonstrates inadequacy of the white-rot/brown-rot paradigm for wood decay fungi.</title>
        <authorList>
            <person name="Riley R."/>
            <person name="Salamov A.A."/>
            <person name="Brown D.W."/>
            <person name="Nagy L.G."/>
            <person name="Floudas D."/>
            <person name="Held B.W."/>
            <person name="Levasseur A."/>
            <person name="Lombard V."/>
            <person name="Morin E."/>
            <person name="Otillar R."/>
            <person name="Lindquist E.A."/>
            <person name="Sun H."/>
            <person name="LaButti K.M."/>
            <person name="Schmutz J."/>
            <person name="Jabbour D."/>
            <person name="Luo H."/>
            <person name="Baker S.E."/>
            <person name="Pisabarro A.G."/>
            <person name="Walton J.D."/>
            <person name="Blanchette R.A."/>
            <person name="Henrissat B."/>
            <person name="Martin F."/>
            <person name="Cullen D."/>
            <person name="Hibbett D.S."/>
            <person name="Grigoriev I.V."/>
        </authorList>
    </citation>
    <scope>NUCLEOTIDE SEQUENCE [LARGE SCALE GENOMIC DNA]</scope>
    <source>
        <strain evidence="3">CBS 339.88</strain>
    </source>
</reference>
<feature type="compositionally biased region" description="Acidic residues" evidence="1">
    <location>
        <begin position="229"/>
        <end position="260"/>
    </location>
</feature>
<dbReference type="AlphaFoldDB" id="A0A067SKC0"/>
<protein>
    <submittedName>
        <fullName evidence="2">Uncharacterized protein</fullName>
    </submittedName>
</protein>
<sequence>MGPGTVCDRCRKKMKRVERRGTLENQQQQQIATLQAQQLQPRTTSHAQLPLSQGSDRSIHRSDTVLTQQTSFVSSRNDRERDKEDSLHPLAHIRSSHTSTPSSGSASKSHRQQPTPPQIAALREQHDDDDDIDGDPEQLPTSNVGRGRAAVIKASSRSNSRNGRVRLGARPTPPVSEGVNGGRNKRSPLAPGAIRGSISPHEDEMDADADADAEAEAEAEILGAVDASGDADEVDGDGDGDGDGEGDLENDADAEAELLEAVDAAEANSNSSSHGGERSWKSEPS</sequence>
<feature type="compositionally biased region" description="Basic and acidic residues" evidence="1">
    <location>
        <begin position="76"/>
        <end position="87"/>
    </location>
</feature>
<gene>
    <name evidence="2" type="ORF">GALMADRAFT_1053011</name>
</gene>
<proteinExistence type="predicted"/>
<evidence type="ECO:0000313" key="2">
    <source>
        <dbReference type="EMBL" id="KDR68174.1"/>
    </source>
</evidence>
<feature type="compositionally biased region" description="Low complexity" evidence="1">
    <location>
        <begin position="96"/>
        <end position="107"/>
    </location>
</feature>
<feature type="compositionally biased region" description="Acidic residues" evidence="1">
    <location>
        <begin position="127"/>
        <end position="136"/>
    </location>
</feature>
<feature type="compositionally biased region" description="Low complexity" evidence="1">
    <location>
        <begin position="26"/>
        <end position="40"/>
    </location>
</feature>
<dbReference type="STRING" id="685588.A0A067SKC0"/>
<evidence type="ECO:0000313" key="3">
    <source>
        <dbReference type="Proteomes" id="UP000027222"/>
    </source>
</evidence>
<dbReference type="HOGENOM" id="CLU_976741_0_0_1"/>
<accession>A0A067SKC0</accession>
<keyword evidence="3" id="KW-1185">Reference proteome</keyword>
<feature type="compositionally biased region" description="Basic and acidic residues" evidence="1">
    <location>
        <begin position="275"/>
        <end position="285"/>
    </location>
</feature>
<feature type="compositionally biased region" description="Acidic residues" evidence="1">
    <location>
        <begin position="203"/>
        <end position="219"/>
    </location>
</feature>
<feature type="compositionally biased region" description="Low complexity" evidence="1">
    <location>
        <begin position="155"/>
        <end position="166"/>
    </location>
</feature>
<feature type="compositionally biased region" description="Polar residues" evidence="1">
    <location>
        <begin position="64"/>
        <end position="75"/>
    </location>
</feature>
<dbReference type="EMBL" id="KL142410">
    <property type="protein sequence ID" value="KDR68174.1"/>
    <property type="molecule type" value="Genomic_DNA"/>
</dbReference>
<dbReference type="Proteomes" id="UP000027222">
    <property type="component" value="Unassembled WGS sequence"/>
</dbReference>